<protein>
    <submittedName>
        <fullName evidence="3">Epoxide hydrolase</fullName>
        <ecNumber evidence="3">3.3.2.8</ecNumber>
    </submittedName>
</protein>
<keyword evidence="3" id="KW-0378">Hydrolase</keyword>
<feature type="compositionally biased region" description="Basic and acidic residues" evidence="1">
    <location>
        <begin position="23"/>
        <end position="33"/>
    </location>
</feature>
<feature type="compositionally biased region" description="Polar residues" evidence="1">
    <location>
        <begin position="1"/>
        <end position="17"/>
    </location>
</feature>
<feature type="region of interest" description="Disordered" evidence="1">
    <location>
        <begin position="272"/>
        <end position="291"/>
    </location>
</feature>
<feature type="region of interest" description="Disordered" evidence="1">
    <location>
        <begin position="181"/>
        <end position="207"/>
    </location>
</feature>
<feature type="compositionally biased region" description="Polar residues" evidence="1">
    <location>
        <begin position="73"/>
        <end position="101"/>
    </location>
</feature>
<dbReference type="EMBL" id="CNGE01000641">
    <property type="protein sequence ID" value="CKT12979.1"/>
    <property type="molecule type" value="Genomic_DNA"/>
</dbReference>
<dbReference type="AlphaFoldDB" id="A0A655ALZ4"/>
<feature type="compositionally biased region" description="Low complexity" evidence="1">
    <location>
        <begin position="56"/>
        <end position="70"/>
    </location>
</feature>
<accession>A0A655ALZ4</accession>
<dbReference type="InterPro" id="IPR013100">
    <property type="entry name" value="LEH"/>
</dbReference>
<dbReference type="Pfam" id="PF07858">
    <property type="entry name" value="LEH"/>
    <property type="match status" value="1"/>
</dbReference>
<dbReference type="GO" id="GO:0018744">
    <property type="term" value="F:limonene-1,2-epoxide hydrolase activity"/>
    <property type="evidence" value="ECO:0007669"/>
    <property type="project" value="UniProtKB-EC"/>
</dbReference>
<evidence type="ECO:0000256" key="1">
    <source>
        <dbReference type="SAM" id="MobiDB-lite"/>
    </source>
</evidence>
<evidence type="ECO:0000313" key="4">
    <source>
        <dbReference type="Proteomes" id="UP000048948"/>
    </source>
</evidence>
<feature type="region of interest" description="Disordered" evidence="1">
    <location>
        <begin position="1"/>
        <end position="159"/>
    </location>
</feature>
<dbReference type="Gene3D" id="3.10.450.50">
    <property type="match status" value="1"/>
</dbReference>
<evidence type="ECO:0000313" key="3">
    <source>
        <dbReference type="EMBL" id="CKT12979.1"/>
    </source>
</evidence>
<feature type="region of interest" description="Disordered" evidence="1">
    <location>
        <begin position="226"/>
        <end position="253"/>
    </location>
</feature>
<proteinExistence type="predicted"/>
<reference evidence="3 4" key="1">
    <citation type="submission" date="2015-03" db="EMBL/GenBank/DDBJ databases">
        <authorList>
            <consortium name="Pathogen Informatics"/>
        </authorList>
    </citation>
    <scope>NUCLEOTIDE SEQUENCE [LARGE SCALE GENOMIC DNA]</scope>
    <source>
        <strain evidence="3 4">Bir 172</strain>
    </source>
</reference>
<gene>
    <name evidence="3" type="primary">limA</name>
    <name evidence="3" type="ORF">ERS027646_03029</name>
</gene>
<name>A0A655ALZ4_MYCTX</name>
<dbReference type="InterPro" id="IPR032710">
    <property type="entry name" value="NTF2-like_dom_sf"/>
</dbReference>
<feature type="compositionally biased region" description="Low complexity" evidence="1">
    <location>
        <begin position="194"/>
        <end position="207"/>
    </location>
</feature>
<dbReference type="FunFam" id="3.10.450.50:FF:000021">
    <property type="entry name" value="Epoxide hydrolase EphG"/>
    <property type="match status" value="1"/>
</dbReference>
<evidence type="ECO:0000259" key="2">
    <source>
        <dbReference type="Pfam" id="PF07858"/>
    </source>
</evidence>
<feature type="domain" description="Limonene-1,2-epoxide hydrolase" evidence="2">
    <location>
        <begin position="318"/>
        <end position="438"/>
    </location>
</feature>
<sequence>MSSSAWLPSPATAQGGTVRSAPLKRDTTRRDPDGTVSPGVRDCNATSVNPAVPVNAVDGATTTTGPVPAGMASTRSVGSKCSGPTTTASAGQSGRGTSSAGSVAISRRSGPGSRAGNPISTRTAARWRSPARQDRPVSARMVASRSRPRIPVPAASPLPIGGSPFDGRYSGCGLSSTHGIPSSSAAMPPHAVMTSDTTSSGSRARSRGTLSTAICAARRWILAPASRSRSVAASPSSSTASMPAARAASSHSTPVNRVGVSAAARKRWHSAIAGNECPGSGPATTATRIGPTLPQRHSRRLTAMAELTETSPETPETTEAIRAVEAFLNALQNEDFDTVDAALGDDLVYENVGFSRIRGGRRTATLLRRMQGRVGFEVKIHRIGADGAAVLTERTDALIIGPLRVQFWVCGVFEVDDGRITLWRDYFDVYDMFKGLLRGLVALVVPSLKATL</sequence>
<dbReference type="EC" id="3.3.2.8" evidence="3"/>
<feature type="compositionally biased region" description="Low complexity" evidence="1">
    <location>
        <begin position="226"/>
        <end position="252"/>
    </location>
</feature>
<dbReference type="Proteomes" id="UP000048948">
    <property type="component" value="Unassembled WGS sequence"/>
</dbReference>
<dbReference type="SUPFAM" id="SSF54427">
    <property type="entry name" value="NTF2-like"/>
    <property type="match status" value="1"/>
</dbReference>
<organism evidence="3 4">
    <name type="scientific">Mycobacterium tuberculosis</name>
    <dbReference type="NCBI Taxonomy" id="1773"/>
    <lineage>
        <taxon>Bacteria</taxon>
        <taxon>Bacillati</taxon>
        <taxon>Actinomycetota</taxon>
        <taxon>Actinomycetes</taxon>
        <taxon>Mycobacteriales</taxon>
        <taxon>Mycobacteriaceae</taxon>
        <taxon>Mycobacterium</taxon>
        <taxon>Mycobacterium tuberculosis complex</taxon>
    </lineage>
</organism>